<feature type="region of interest" description="Disordered" evidence="1">
    <location>
        <begin position="99"/>
        <end position="124"/>
    </location>
</feature>
<name>A0AAQ3K7Q6_9LILI</name>
<gene>
    <name evidence="2" type="ORF">Cni_G11393</name>
</gene>
<evidence type="ECO:0000313" key="2">
    <source>
        <dbReference type="EMBL" id="WOL02674.1"/>
    </source>
</evidence>
<organism evidence="2 3">
    <name type="scientific">Canna indica</name>
    <name type="common">Indian-shot</name>
    <dbReference type="NCBI Taxonomy" id="4628"/>
    <lineage>
        <taxon>Eukaryota</taxon>
        <taxon>Viridiplantae</taxon>
        <taxon>Streptophyta</taxon>
        <taxon>Embryophyta</taxon>
        <taxon>Tracheophyta</taxon>
        <taxon>Spermatophyta</taxon>
        <taxon>Magnoliopsida</taxon>
        <taxon>Liliopsida</taxon>
        <taxon>Zingiberales</taxon>
        <taxon>Cannaceae</taxon>
        <taxon>Canna</taxon>
    </lineage>
</organism>
<accession>A0AAQ3K7Q6</accession>
<protein>
    <submittedName>
        <fullName evidence="2">Uncharacterized protein</fullName>
    </submittedName>
</protein>
<dbReference type="AlphaFoldDB" id="A0AAQ3K7Q6"/>
<proteinExistence type="predicted"/>
<keyword evidence="3" id="KW-1185">Reference proteome</keyword>
<feature type="region of interest" description="Disordered" evidence="1">
    <location>
        <begin position="1"/>
        <end position="25"/>
    </location>
</feature>
<sequence length="124" mass="14072">MEAEEISPPPSSSSPETTEHNRTVGEQMWVSTVLMHLLSEDRRTWRAIGCRIQRLIEMKKKGVADDKTERPGLHISPRYWGESTLIDEKDEAGEDGLTSTIEEGTYVRPWPEQSIGDFGEDVNQ</sequence>
<dbReference type="Proteomes" id="UP001327560">
    <property type="component" value="Chromosome 3"/>
</dbReference>
<reference evidence="2 3" key="1">
    <citation type="submission" date="2023-10" db="EMBL/GenBank/DDBJ databases">
        <title>Chromosome-scale genome assembly provides insights into flower coloration mechanisms of Canna indica.</title>
        <authorList>
            <person name="Li C."/>
        </authorList>
    </citation>
    <scope>NUCLEOTIDE SEQUENCE [LARGE SCALE GENOMIC DNA]</scope>
    <source>
        <tissue evidence="2">Flower</tissue>
    </source>
</reference>
<evidence type="ECO:0000256" key="1">
    <source>
        <dbReference type="SAM" id="MobiDB-lite"/>
    </source>
</evidence>
<dbReference type="EMBL" id="CP136892">
    <property type="protein sequence ID" value="WOL02674.1"/>
    <property type="molecule type" value="Genomic_DNA"/>
</dbReference>
<evidence type="ECO:0000313" key="3">
    <source>
        <dbReference type="Proteomes" id="UP001327560"/>
    </source>
</evidence>